<evidence type="ECO:0000313" key="3">
    <source>
        <dbReference type="Proteomes" id="UP000299102"/>
    </source>
</evidence>
<protein>
    <submittedName>
        <fullName evidence="2">Uncharacterized protein</fullName>
    </submittedName>
</protein>
<evidence type="ECO:0000256" key="1">
    <source>
        <dbReference type="SAM" id="MobiDB-lite"/>
    </source>
</evidence>
<sequence length="141" mass="15867">MSLAHSHNRHHYNIQSRTEIAIENEFGIITESESRVEPESSPTTKSESKSIAGLRSGSGLIARSINRFRKLMQGWMTVEFFRWSAITIASPQYKTRYKRPRVGRRPPSKGRSAGCGLNPDNDKCSIYFQPVVRGRASKSGP</sequence>
<evidence type="ECO:0000313" key="2">
    <source>
        <dbReference type="EMBL" id="GBP49591.1"/>
    </source>
</evidence>
<feature type="compositionally biased region" description="Basic residues" evidence="1">
    <location>
        <begin position="96"/>
        <end position="108"/>
    </location>
</feature>
<accession>A0A4C1WEP0</accession>
<organism evidence="2 3">
    <name type="scientific">Eumeta variegata</name>
    <name type="common">Bagworm moth</name>
    <name type="synonym">Eumeta japonica</name>
    <dbReference type="NCBI Taxonomy" id="151549"/>
    <lineage>
        <taxon>Eukaryota</taxon>
        <taxon>Metazoa</taxon>
        <taxon>Ecdysozoa</taxon>
        <taxon>Arthropoda</taxon>
        <taxon>Hexapoda</taxon>
        <taxon>Insecta</taxon>
        <taxon>Pterygota</taxon>
        <taxon>Neoptera</taxon>
        <taxon>Endopterygota</taxon>
        <taxon>Lepidoptera</taxon>
        <taxon>Glossata</taxon>
        <taxon>Ditrysia</taxon>
        <taxon>Tineoidea</taxon>
        <taxon>Psychidae</taxon>
        <taxon>Oiketicinae</taxon>
        <taxon>Eumeta</taxon>
    </lineage>
</organism>
<comment type="caution">
    <text evidence="2">The sequence shown here is derived from an EMBL/GenBank/DDBJ whole genome shotgun (WGS) entry which is preliminary data.</text>
</comment>
<name>A0A4C1WEP0_EUMVA</name>
<gene>
    <name evidence="2" type="ORF">EVAR_97888_1</name>
</gene>
<dbReference type="EMBL" id="BGZK01000548">
    <property type="protein sequence ID" value="GBP49591.1"/>
    <property type="molecule type" value="Genomic_DNA"/>
</dbReference>
<reference evidence="2 3" key="1">
    <citation type="journal article" date="2019" name="Commun. Biol.">
        <title>The bagworm genome reveals a unique fibroin gene that provides high tensile strength.</title>
        <authorList>
            <person name="Kono N."/>
            <person name="Nakamura H."/>
            <person name="Ohtoshi R."/>
            <person name="Tomita M."/>
            <person name="Numata K."/>
            <person name="Arakawa K."/>
        </authorList>
    </citation>
    <scope>NUCLEOTIDE SEQUENCE [LARGE SCALE GENOMIC DNA]</scope>
</reference>
<dbReference type="AlphaFoldDB" id="A0A4C1WEP0"/>
<keyword evidence="3" id="KW-1185">Reference proteome</keyword>
<proteinExistence type="predicted"/>
<feature type="region of interest" description="Disordered" evidence="1">
    <location>
        <begin position="96"/>
        <end position="123"/>
    </location>
</feature>
<feature type="region of interest" description="Disordered" evidence="1">
    <location>
        <begin position="31"/>
        <end position="53"/>
    </location>
</feature>
<dbReference type="Proteomes" id="UP000299102">
    <property type="component" value="Unassembled WGS sequence"/>
</dbReference>